<dbReference type="PANTHER" id="PTHR45138">
    <property type="entry name" value="REGULATORY COMPONENTS OF SENSORY TRANSDUCTION SYSTEM"/>
    <property type="match status" value="1"/>
</dbReference>
<dbReference type="EMBL" id="CP009043">
    <property type="protein sequence ID" value="AII14738.1"/>
    <property type="molecule type" value="Genomic_DNA"/>
</dbReference>
<proteinExistence type="predicted"/>
<name>A0A076FAM4_9BACT</name>
<dbReference type="GO" id="GO:0005886">
    <property type="term" value="C:plasma membrane"/>
    <property type="evidence" value="ECO:0007669"/>
    <property type="project" value="TreeGrafter"/>
</dbReference>
<dbReference type="OrthoDB" id="9790367at2"/>
<dbReference type="GO" id="GO:1902201">
    <property type="term" value="P:negative regulation of bacterial-type flagellum-dependent cell motility"/>
    <property type="evidence" value="ECO:0007669"/>
    <property type="project" value="TreeGrafter"/>
</dbReference>
<dbReference type="STRING" id="1244531.CIG2463D_0900"/>
<feature type="domain" description="GGDEF" evidence="4">
    <location>
        <begin position="310"/>
        <end position="443"/>
    </location>
</feature>
<keyword evidence="6" id="KW-1185">Reference proteome</keyword>
<dbReference type="CDD" id="cd01949">
    <property type="entry name" value="GGDEF"/>
    <property type="match status" value="1"/>
</dbReference>
<dbReference type="GO" id="GO:0043709">
    <property type="term" value="P:cell adhesion involved in single-species biofilm formation"/>
    <property type="evidence" value="ECO:0007669"/>
    <property type="project" value="TreeGrafter"/>
</dbReference>
<keyword evidence="2" id="KW-1133">Transmembrane helix</keyword>
<reference evidence="6" key="1">
    <citation type="journal article" date="2014" name="Genome Announc.">
        <title>Complete Genome Sequence of Campylobacter iguaniorum Strain 1485ET, Isolated from a Bearded Dragon (Pogona vitticeps).</title>
        <authorList>
            <person name="Gilbert M.J."/>
            <person name="Miller W.G."/>
            <person name="Yee E."/>
            <person name="Kik M."/>
            <person name="Wagenaar J.A."/>
            <person name="Duim B."/>
        </authorList>
    </citation>
    <scope>NUCLEOTIDE SEQUENCE [LARGE SCALE GENOMIC DNA]</scope>
    <source>
        <strain evidence="6">1485E</strain>
    </source>
</reference>
<dbReference type="Gene3D" id="3.30.70.270">
    <property type="match status" value="1"/>
</dbReference>
<dbReference type="PROSITE" id="PS50887">
    <property type="entry name" value="GGDEF"/>
    <property type="match status" value="1"/>
</dbReference>
<feature type="transmembrane region" description="Helical" evidence="2">
    <location>
        <begin position="12"/>
        <end position="29"/>
    </location>
</feature>
<dbReference type="eggNOG" id="COG2199">
    <property type="taxonomic scope" value="Bacteria"/>
</dbReference>
<dbReference type="KEGG" id="caj:CIG1485E_0900"/>
<dbReference type="NCBIfam" id="TIGR00254">
    <property type="entry name" value="GGDEF"/>
    <property type="match status" value="1"/>
</dbReference>
<dbReference type="Pfam" id="PF00990">
    <property type="entry name" value="GGDEF"/>
    <property type="match status" value="1"/>
</dbReference>
<dbReference type="InterPro" id="IPR006189">
    <property type="entry name" value="CHASE_dom"/>
</dbReference>
<dbReference type="SMART" id="SM00267">
    <property type="entry name" value="GGDEF"/>
    <property type="match status" value="1"/>
</dbReference>
<evidence type="ECO:0000256" key="2">
    <source>
        <dbReference type="SAM" id="Phobius"/>
    </source>
</evidence>
<dbReference type="PANTHER" id="PTHR45138:SF24">
    <property type="entry name" value="DIGUANYLATE CYCLASE DGCC-RELATED"/>
    <property type="match status" value="1"/>
</dbReference>
<dbReference type="InterPro" id="IPR050469">
    <property type="entry name" value="Diguanylate_Cyclase"/>
</dbReference>
<gene>
    <name evidence="5" type="ORF">CIG1485E_0900</name>
</gene>
<dbReference type="AlphaFoldDB" id="A0A076FAM4"/>
<dbReference type="InterPro" id="IPR029787">
    <property type="entry name" value="Nucleotide_cyclase"/>
</dbReference>
<keyword evidence="2" id="KW-0472">Membrane</keyword>
<evidence type="ECO:0000256" key="1">
    <source>
        <dbReference type="ARBA" id="ARBA00012528"/>
    </source>
</evidence>
<dbReference type="EC" id="2.7.7.65" evidence="1"/>
<accession>A0A076FAM4</accession>
<organism evidence="5 6">
    <name type="scientific">Campylobacter iguaniorum</name>
    <dbReference type="NCBI Taxonomy" id="1244531"/>
    <lineage>
        <taxon>Bacteria</taxon>
        <taxon>Pseudomonadati</taxon>
        <taxon>Campylobacterota</taxon>
        <taxon>Epsilonproteobacteria</taxon>
        <taxon>Campylobacterales</taxon>
        <taxon>Campylobacteraceae</taxon>
        <taxon>Campylobacter</taxon>
    </lineage>
</organism>
<protein>
    <recommendedName>
        <fullName evidence="1">diguanylate cyclase</fullName>
        <ecNumber evidence="1">2.7.7.65</ecNumber>
    </recommendedName>
</protein>
<dbReference type="RefSeq" id="WP_038454192.1">
    <property type="nucleotide sequence ID" value="NZ_CP009043.1"/>
</dbReference>
<evidence type="ECO:0000259" key="4">
    <source>
        <dbReference type="PROSITE" id="PS50887"/>
    </source>
</evidence>
<evidence type="ECO:0000313" key="5">
    <source>
        <dbReference type="EMBL" id="AII14738.1"/>
    </source>
</evidence>
<dbReference type="Proteomes" id="UP000028486">
    <property type="component" value="Chromosome"/>
</dbReference>
<feature type="domain" description="CHASE" evidence="3">
    <location>
        <begin position="105"/>
        <end position="163"/>
    </location>
</feature>
<dbReference type="SUPFAM" id="SSF55073">
    <property type="entry name" value="Nucleotide cyclase"/>
    <property type="match status" value="1"/>
</dbReference>
<dbReference type="InterPro" id="IPR000160">
    <property type="entry name" value="GGDEF_dom"/>
</dbReference>
<dbReference type="InterPro" id="IPR043128">
    <property type="entry name" value="Rev_trsase/Diguanyl_cyclase"/>
</dbReference>
<dbReference type="GO" id="GO:0052621">
    <property type="term" value="F:diguanylate cyclase activity"/>
    <property type="evidence" value="ECO:0007669"/>
    <property type="project" value="UniProtKB-EC"/>
</dbReference>
<feature type="transmembrane region" description="Helical" evidence="2">
    <location>
        <begin position="251"/>
        <end position="271"/>
    </location>
</feature>
<dbReference type="SMART" id="SM01079">
    <property type="entry name" value="CHASE"/>
    <property type="match status" value="1"/>
</dbReference>
<sequence>MKHTTISKQLIISSLIISVLFTAVIFYIINDSKHRQLNSIINDQVFYMQNNIDKALLGLYKLEAFIIGAKGKDVNLEIIGKYLIDPKYTFIRNILIAPGGVASQVYPFKGSEAVIGLDLLSNTNKTNKEARYALENNKTFVFTGPYELVEGGMAISVRTQVGFKENGTEKNWGLISITFNFPEVMHNAFIDILQKNGYAYKISKLDPQTKKYVAVILSNWENEHVDEPVDFSVNGMDFRIEAHPIGGWHNYFYIIATAFGLFFSIVFLSEITKYLTNIRKEASIDSLTGATNRVHGEKLIKQIIKNKSYKNYAFILLDIDHFKNVNDTLGHKLGDEVLKISANIYKSIFSKNSVVYRLGGDEFVIFLLDKEDIQNLNLKLSNLLDSMRRSIINKDQKVAISCSIGVAFCPDDASSFEELYERADKALYESKSKGRDRFTYYKDIN</sequence>
<dbReference type="PROSITE" id="PS50839">
    <property type="entry name" value="CHASE"/>
    <property type="match status" value="1"/>
</dbReference>
<keyword evidence="2" id="KW-0812">Transmembrane</keyword>
<evidence type="ECO:0000313" key="6">
    <source>
        <dbReference type="Proteomes" id="UP000028486"/>
    </source>
</evidence>
<dbReference type="HOGENOM" id="CLU_614934_0_0_7"/>
<evidence type="ECO:0000259" key="3">
    <source>
        <dbReference type="PROSITE" id="PS50839"/>
    </source>
</evidence>